<evidence type="ECO:0000313" key="1">
    <source>
        <dbReference type="EMBL" id="KYF54337.1"/>
    </source>
</evidence>
<dbReference type="EMBL" id="JELY01001874">
    <property type="protein sequence ID" value="KYF54337.1"/>
    <property type="molecule type" value="Genomic_DNA"/>
</dbReference>
<name>A0A150PF96_SORCE</name>
<evidence type="ECO:0000313" key="2">
    <source>
        <dbReference type="Proteomes" id="UP000075420"/>
    </source>
</evidence>
<organism evidence="1 2">
    <name type="scientific">Sorangium cellulosum</name>
    <name type="common">Polyangium cellulosum</name>
    <dbReference type="NCBI Taxonomy" id="56"/>
    <lineage>
        <taxon>Bacteria</taxon>
        <taxon>Pseudomonadati</taxon>
        <taxon>Myxococcota</taxon>
        <taxon>Polyangia</taxon>
        <taxon>Polyangiales</taxon>
        <taxon>Polyangiaceae</taxon>
        <taxon>Sorangium</taxon>
    </lineage>
</organism>
<comment type="caution">
    <text evidence="1">The sequence shown here is derived from an EMBL/GenBank/DDBJ whole genome shotgun (WGS) entry which is preliminary data.</text>
</comment>
<sequence length="127" mass="13124">MALAGCIAQEGDEALGDEALSDEALVDEALSDEAVGEAEQALSIGISPVTCNSGWPGTRGCFKRIVSATDIIPGSVTVQVDGHNGAIGFSASQTGTRVIEFSASIHEGDAFNPGKNTTKFIVAWLRQ</sequence>
<dbReference type="Proteomes" id="UP000075420">
    <property type="component" value="Unassembled WGS sequence"/>
</dbReference>
<reference evidence="1 2" key="1">
    <citation type="submission" date="2014-02" db="EMBL/GenBank/DDBJ databases">
        <title>The small core and large imbalanced accessory genome model reveals a collaborative survival strategy of Sorangium cellulosum strains in nature.</title>
        <authorList>
            <person name="Han K."/>
            <person name="Peng R."/>
            <person name="Blom J."/>
            <person name="Li Y.-Z."/>
        </authorList>
    </citation>
    <scope>NUCLEOTIDE SEQUENCE [LARGE SCALE GENOMIC DNA]</scope>
    <source>
        <strain evidence="1 2">So0157-25</strain>
    </source>
</reference>
<gene>
    <name evidence="1" type="ORF">BE08_12900</name>
</gene>
<protein>
    <submittedName>
        <fullName evidence="1">Uncharacterized protein</fullName>
    </submittedName>
</protein>
<accession>A0A150PF96</accession>
<dbReference type="AlphaFoldDB" id="A0A150PF96"/>
<proteinExistence type="predicted"/>